<dbReference type="EMBL" id="FPBP01000002">
    <property type="protein sequence ID" value="SFU45463.1"/>
    <property type="molecule type" value="Genomic_DNA"/>
</dbReference>
<keyword evidence="2" id="KW-1185">Reference proteome</keyword>
<evidence type="ECO:0008006" key="3">
    <source>
        <dbReference type="Google" id="ProtNLM"/>
    </source>
</evidence>
<organism evidence="1 2">
    <name type="scientific">Halomonas korlensis</name>
    <dbReference type="NCBI Taxonomy" id="463301"/>
    <lineage>
        <taxon>Bacteria</taxon>
        <taxon>Pseudomonadati</taxon>
        <taxon>Pseudomonadota</taxon>
        <taxon>Gammaproteobacteria</taxon>
        <taxon>Oceanospirillales</taxon>
        <taxon>Halomonadaceae</taxon>
        <taxon>Halomonas</taxon>
    </lineage>
</organism>
<dbReference type="InterPro" id="IPR038695">
    <property type="entry name" value="Saro_0823-like_sf"/>
</dbReference>
<reference evidence="2" key="1">
    <citation type="submission" date="2016-10" db="EMBL/GenBank/DDBJ databases">
        <authorList>
            <person name="Varghese N."/>
            <person name="Submissions S."/>
        </authorList>
    </citation>
    <scope>NUCLEOTIDE SEQUENCE [LARGE SCALE GENOMIC DNA]</scope>
    <source>
        <strain evidence="2">CGMCC 1.6981</strain>
    </source>
</reference>
<dbReference type="RefSeq" id="WP_089793394.1">
    <property type="nucleotide sequence ID" value="NZ_FPBP01000002.1"/>
</dbReference>
<dbReference type="AlphaFoldDB" id="A0A1I7GAL8"/>
<sequence>MNPTRRRLLQGLVVLVPAATLMPRSLRAETTEEAPRTVPVVVHSDQGPHRLMVETARTQAQRSKGLMDRDHLDPDAGMLFLYPQTQSSRNGFWMYRTRIALDIAFIGEEGQIVAIETMQPCEASSPSECPVTRPGAAYGAALEVNAGYFEEQGIRVGDCVSWPGSGALCAPDAPAS</sequence>
<dbReference type="InterPro" id="IPR006311">
    <property type="entry name" value="TAT_signal"/>
</dbReference>
<evidence type="ECO:0000313" key="2">
    <source>
        <dbReference type="Proteomes" id="UP000198693"/>
    </source>
</evidence>
<accession>A0A1I7GAL8</accession>
<dbReference type="PROSITE" id="PS51318">
    <property type="entry name" value="TAT"/>
    <property type="match status" value="1"/>
</dbReference>
<dbReference type="Proteomes" id="UP000198693">
    <property type="component" value="Unassembled WGS sequence"/>
</dbReference>
<dbReference type="Pfam" id="PF02643">
    <property type="entry name" value="DUF192"/>
    <property type="match status" value="1"/>
</dbReference>
<dbReference type="PANTHER" id="PTHR37953:SF1">
    <property type="entry name" value="UPF0127 PROTEIN MJ1496"/>
    <property type="match status" value="1"/>
</dbReference>
<evidence type="ECO:0000313" key="1">
    <source>
        <dbReference type="EMBL" id="SFU45463.1"/>
    </source>
</evidence>
<dbReference type="STRING" id="463301.SAMN04487955_102396"/>
<proteinExistence type="predicted"/>
<name>A0A1I7GAL8_9GAMM</name>
<dbReference type="InterPro" id="IPR003795">
    <property type="entry name" value="DUF192"/>
</dbReference>
<dbReference type="OrthoDB" id="5526466at2"/>
<gene>
    <name evidence="1" type="ORF">SAMN04487955_102396</name>
</gene>
<dbReference type="PANTHER" id="PTHR37953">
    <property type="entry name" value="UPF0127 PROTEIN MJ1496"/>
    <property type="match status" value="1"/>
</dbReference>
<dbReference type="Gene3D" id="2.60.120.1140">
    <property type="entry name" value="Protein of unknown function DUF192"/>
    <property type="match status" value="1"/>
</dbReference>
<protein>
    <recommendedName>
        <fullName evidence="3">DUF192 domain-containing protein</fullName>
    </recommendedName>
</protein>